<gene>
    <name evidence="1" type="ORF">GCM10007111_35880</name>
</gene>
<name>A0ABQ2DUS3_9BACI</name>
<reference evidence="2" key="1">
    <citation type="journal article" date="2019" name="Int. J. Syst. Evol. Microbiol.">
        <title>The Global Catalogue of Microorganisms (GCM) 10K type strain sequencing project: providing services to taxonomists for standard genome sequencing and annotation.</title>
        <authorList>
            <consortium name="The Broad Institute Genomics Platform"/>
            <consortium name="The Broad Institute Genome Sequencing Center for Infectious Disease"/>
            <person name="Wu L."/>
            <person name="Ma J."/>
        </authorList>
    </citation>
    <scope>NUCLEOTIDE SEQUENCE [LARGE SCALE GENOMIC DNA]</scope>
    <source>
        <strain evidence="2">JCM 30071</strain>
    </source>
</reference>
<protein>
    <submittedName>
        <fullName evidence="1">Uncharacterized protein</fullName>
    </submittedName>
</protein>
<keyword evidence="2" id="KW-1185">Reference proteome</keyword>
<evidence type="ECO:0000313" key="1">
    <source>
        <dbReference type="EMBL" id="GGJ71084.1"/>
    </source>
</evidence>
<comment type="caution">
    <text evidence="1">The sequence shown here is derived from an EMBL/GenBank/DDBJ whole genome shotgun (WGS) entry which is preliminary data.</text>
</comment>
<evidence type="ECO:0000313" key="2">
    <source>
        <dbReference type="Proteomes" id="UP000634435"/>
    </source>
</evidence>
<dbReference type="Proteomes" id="UP000634435">
    <property type="component" value="Unassembled WGS sequence"/>
</dbReference>
<organism evidence="1 2">
    <name type="scientific">Virgibacillus kapii</name>
    <dbReference type="NCBI Taxonomy" id="1638645"/>
    <lineage>
        <taxon>Bacteria</taxon>
        <taxon>Bacillati</taxon>
        <taxon>Bacillota</taxon>
        <taxon>Bacilli</taxon>
        <taxon>Bacillales</taxon>
        <taxon>Bacillaceae</taxon>
        <taxon>Virgibacillus</taxon>
    </lineage>
</organism>
<accession>A0ABQ2DUS3</accession>
<dbReference type="RefSeq" id="WP_188943892.1">
    <property type="nucleotide sequence ID" value="NZ_BMPN01000006.1"/>
</dbReference>
<sequence>MNLDPTNEDGKTTAILIVGEEYQAMIGSSTKEVQNKELIVSKRENDFTLVVK</sequence>
<proteinExistence type="predicted"/>
<dbReference type="EMBL" id="BMPN01000006">
    <property type="protein sequence ID" value="GGJ71084.1"/>
    <property type="molecule type" value="Genomic_DNA"/>
</dbReference>